<name>A0AAV4STX4_9ARAC</name>
<comment type="caution">
    <text evidence="1">The sequence shown here is derived from an EMBL/GenBank/DDBJ whole genome shotgun (WGS) entry which is preliminary data.</text>
</comment>
<accession>A0AAV4STX4</accession>
<keyword evidence="2" id="KW-1185">Reference proteome</keyword>
<evidence type="ECO:0000313" key="1">
    <source>
        <dbReference type="EMBL" id="GIY37813.1"/>
    </source>
</evidence>
<dbReference type="Proteomes" id="UP001054837">
    <property type="component" value="Unassembled WGS sequence"/>
</dbReference>
<evidence type="ECO:0000313" key="2">
    <source>
        <dbReference type="Proteomes" id="UP001054837"/>
    </source>
</evidence>
<organism evidence="1 2">
    <name type="scientific">Caerostris darwini</name>
    <dbReference type="NCBI Taxonomy" id="1538125"/>
    <lineage>
        <taxon>Eukaryota</taxon>
        <taxon>Metazoa</taxon>
        <taxon>Ecdysozoa</taxon>
        <taxon>Arthropoda</taxon>
        <taxon>Chelicerata</taxon>
        <taxon>Arachnida</taxon>
        <taxon>Araneae</taxon>
        <taxon>Araneomorphae</taxon>
        <taxon>Entelegynae</taxon>
        <taxon>Araneoidea</taxon>
        <taxon>Araneidae</taxon>
        <taxon>Caerostris</taxon>
    </lineage>
</organism>
<dbReference type="AlphaFoldDB" id="A0AAV4STX4"/>
<protein>
    <submittedName>
        <fullName evidence="1">Uncharacterized protein</fullName>
    </submittedName>
</protein>
<gene>
    <name evidence="1" type="ORF">CDAR_290671</name>
</gene>
<reference evidence="1 2" key="1">
    <citation type="submission" date="2021-06" db="EMBL/GenBank/DDBJ databases">
        <title>Caerostris darwini draft genome.</title>
        <authorList>
            <person name="Kono N."/>
            <person name="Arakawa K."/>
        </authorList>
    </citation>
    <scope>NUCLEOTIDE SEQUENCE [LARGE SCALE GENOMIC DNA]</scope>
</reference>
<dbReference type="EMBL" id="BPLQ01008509">
    <property type="protein sequence ID" value="GIY37813.1"/>
    <property type="molecule type" value="Genomic_DNA"/>
</dbReference>
<proteinExistence type="predicted"/>
<sequence length="164" mass="18541">MPEWNETLRCNLINTGCRDIDGADDLSEILCVCEVVISPPLCYHVIQAKDFLVFASRDSESRETFAVDPIKSPGPLFMVGRAEWSLNRALFTVCINLFSWSRGSEILHNKPTNYMPEWNETLRCNLINTGCRDIDGADDLSEILCVCEVARKLRSSTYCKAAWV</sequence>